<accession>A0A177ALK3</accession>
<keyword evidence="2" id="KW-1133">Transmembrane helix</keyword>
<dbReference type="InterPro" id="IPR028000">
    <property type="entry name" value="Pma1"/>
</dbReference>
<dbReference type="AlphaFoldDB" id="A0A177ALK3"/>
<protein>
    <submittedName>
        <fullName evidence="4">Uncharacterized protein</fullName>
    </submittedName>
</protein>
<feature type="compositionally biased region" description="Basic and acidic residues" evidence="1">
    <location>
        <begin position="339"/>
        <end position="350"/>
    </location>
</feature>
<evidence type="ECO:0000313" key="4">
    <source>
        <dbReference type="EMBL" id="OAF62939.1"/>
    </source>
</evidence>
<reference evidence="4" key="1">
    <citation type="submission" date="2016-03" db="EMBL/GenBank/DDBJ databases">
        <title>Updated assembly of Pseudogymnoascus destructans, the fungus causing white-nose syndrome of bats.</title>
        <authorList>
            <person name="Palmer J.M."/>
            <person name="Drees K.P."/>
            <person name="Foster J.T."/>
            <person name="Lindner D.L."/>
        </authorList>
    </citation>
    <scope>NUCLEOTIDE SEQUENCE [LARGE SCALE GENOMIC DNA]</scope>
    <source>
        <strain evidence="4">20631-21</strain>
    </source>
</reference>
<feature type="region of interest" description="Disordered" evidence="1">
    <location>
        <begin position="276"/>
        <end position="350"/>
    </location>
</feature>
<dbReference type="OrthoDB" id="4084551at2759"/>
<dbReference type="Pfam" id="PF14610">
    <property type="entry name" value="Psg1"/>
    <property type="match status" value="1"/>
</dbReference>
<evidence type="ECO:0000256" key="3">
    <source>
        <dbReference type="SAM" id="SignalP"/>
    </source>
</evidence>
<feature type="region of interest" description="Disordered" evidence="1">
    <location>
        <begin position="68"/>
        <end position="88"/>
    </location>
</feature>
<sequence>MHALASFSVALLGLASFAPSALAVPGHRRDNSGLEPWITVNPSSVASTVTPVATTINGVATTINASPSATTTSAGAQQTQAGGSSFDVCHNKDGPNAPFCVPTNGTHLEPGSTYYITWDTSAFPGNASVFVLGNYFNASVGGEQAFQSDTLSGSRGWYALNALEAWKQGSKENYIDLFLATATGGKRLPGPRIAIGTAPEEVEFKPTQVPKGPALYIALPAVFGFIILCVCGGFWWNRHARVIGLGNVMSRRKGYGIGKSRGERLGMGRKGAIKLQEREGEAGAPLDAQTSFRDDTFELEQDRARRRDSDLGSLVSTPTRPEFGNGVGGGARGSNVFRSEMERQERERRA</sequence>
<keyword evidence="2" id="KW-0472">Membrane</keyword>
<feature type="signal peptide" evidence="3">
    <location>
        <begin position="1"/>
        <end position="23"/>
    </location>
</feature>
<feature type="transmembrane region" description="Helical" evidence="2">
    <location>
        <begin position="214"/>
        <end position="236"/>
    </location>
</feature>
<dbReference type="Proteomes" id="UP000077154">
    <property type="component" value="Unassembled WGS sequence"/>
</dbReference>
<keyword evidence="2" id="KW-0812">Transmembrane</keyword>
<name>A0A177ALK3_9PEZI</name>
<organism evidence="4">
    <name type="scientific">Pseudogymnoascus destructans</name>
    <dbReference type="NCBI Taxonomy" id="655981"/>
    <lineage>
        <taxon>Eukaryota</taxon>
        <taxon>Fungi</taxon>
        <taxon>Dikarya</taxon>
        <taxon>Ascomycota</taxon>
        <taxon>Pezizomycotina</taxon>
        <taxon>Leotiomycetes</taxon>
        <taxon>Thelebolales</taxon>
        <taxon>Thelebolaceae</taxon>
        <taxon>Pseudogymnoascus</taxon>
    </lineage>
</organism>
<dbReference type="RefSeq" id="XP_024328209.1">
    <property type="nucleotide sequence ID" value="XM_024463801.1"/>
</dbReference>
<feature type="compositionally biased region" description="Low complexity" evidence="1">
    <location>
        <begin position="68"/>
        <end position="85"/>
    </location>
</feature>
<dbReference type="EMBL" id="KV441386">
    <property type="protein sequence ID" value="OAF62939.1"/>
    <property type="molecule type" value="Genomic_DNA"/>
</dbReference>
<dbReference type="eggNOG" id="ENOG502QVDR">
    <property type="taxonomic scope" value="Eukaryota"/>
</dbReference>
<dbReference type="VEuPathDB" id="FungiDB:GMDG_05025"/>
<evidence type="ECO:0000256" key="1">
    <source>
        <dbReference type="SAM" id="MobiDB-lite"/>
    </source>
</evidence>
<keyword evidence="3" id="KW-0732">Signal</keyword>
<proteinExistence type="predicted"/>
<gene>
    <name evidence="4" type="ORF">VC83_00105</name>
</gene>
<dbReference type="GeneID" id="36283204"/>
<evidence type="ECO:0000256" key="2">
    <source>
        <dbReference type="SAM" id="Phobius"/>
    </source>
</evidence>
<feature type="chain" id="PRO_5008056593" evidence="3">
    <location>
        <begin position="24"/>
        <end position="350"/>
    </location>
</feature>
<feature type="compositionally biased region" description="Basic and acidic residues" evidence="1">
    <location>
        <begin position="292"/>
        <end position="310"/>
    </location>
</feature>